<protein>
    <submittedName>
        <fullName evidence="4">PEP-utilizing enzyme</fullName>
    </submittedName>
</protein>
<evidence type="ECO:0000313" key="4">
    <source>
        <dbReference type="EMBL" id="UUI65446.1"/>
    </source>
</evidence>
<name>A0ABY5K4Q4_9CELL</name>
<dbReference type="SUPFAM" id="SSF56059">
    <property type="entry name" value="Glutathione synthetase ATP-binding domain-like"/>
    <property type="match status" value="1"/>
</dbReference>
<dbReference type="Gene3D" id="3.30.470.20">
    <property type="entry name" value="ATP-grasp fold, B domain"/>
    <property type="match status" value="1"/>
</dbReference>
<feature type="region of interest" description="Disordered" evidence="1">
    <location>
        <begin position="260"/>
        <end position="288"/>
    </location>
</feature>
<dbReference type="RefSeq" id="WP_227564728.1">
    <property type="nucleotide sequence ID" value="NZ_CP101989.1"/>
</dbReference>
<dbReference type="InterPro" id="IPR051549">
    <property type="entry name" value="PEP_Utilizing_Enz"/>
</dbReference>
<dbReference type="Gene3D" id="3.50.30.10">
    <property type="entry name" value="Phosphohistidine domain"/>
    <property type="match status" value="1"/>
</dbReference>
<dbReference type="InterPro" id="IPR002192">
    <property type="entry name" value="PPDK_AMP/ATP-bd"/>
</dbReference>
<dbReference type="EMBL" id="CP101989">
    <property type="protein sequence ID" value="UUI65446.1"/>
    <property type="molecule type" value="Genomic_DNA"/>
</dbReference>
<feature type="domain" description="Pyruvate phosphate dikinase AMP/ATP-binding" evidence="3">
    <location>
        <begin position="42"/>
        <end position="259"/>
    </location>
</feature>
<dbReference type="Gene3D" id="3.30.1490.20">
    <property type="entry name" value="ATP-grasp fold, A domain"/>
    <property type="match status" value="1"/>
</dbReference>
<keyword evidence="5" id="KW-1185">Reference proteome</keyword>
<evidence type="ECO:0000259" key="3">
    <source>
        <dbReference type="Pfam" id="PF01326"/>
    </source>
</evidence>
<dbReference type="SUPFAM" id="SSF52009">
    <property type="entry name" value="Phosphohistidine domain"/>
    <property type="match status" value="1"/>
</dbReference>
<evidence type="ECO:0000313" key="5">
    <source>
        <dbReference type="Proteomes" id="UP001317322"/>
    </source>
</evidence>
<dbReference type="PANTHER" id="PTHR43615:SF1">
    <property type="entry name" value="PPDK_N DOMAIN-CONTAINING PROTEIN"/>
    <property type="match status" value="1"/>
</dbReference>
<dbReference type="Pfam" id="PF01326">
    <property type="entry name" value="PPDK_N"/>
    <property type="match status" value="1"/>
</dbReference>
<evidence type="ECO:0000256" key="1">
    <source>
        <dbReference type="SAM" id="MobiDB-lite"/>
    </source>
</evidence>
<accession>A0ABY5K4Q4</accession>
<organism evidence="4 5">
    <name type="scientific">Cellulomonas wangsupingiae</name>
    <dbReference type="NCBI Taxonomy" id="2968085"/>
    <lineage>
        <taxon>Bacteria</taxon>
        <taxon>Bacillati</taxon>
        <taxon>Actinomycetota</taxon>
        <taxon>Actinomycetes</taxon>
        <taxon>Micrococcales</taxon>
        <taxon>Cellulomonadaceae</taxon>
        <taxon>Cellulomonas</taxon>
    </lineage>
</organism>
<dbReference type="Pfam" id="PF00391">
    <property type="entry name" value="PEP-utilizers"/>
    <property type="match status" value="1"/>
</dbReference>
<dbReference type="Proteomes" id="UP001317322">
    <property type="component" value="Chromosome"/>
</dbReference>
<feature type="domain" description="PEP-utilising enzyme mobile" evidence="2">
    <location>
        <begin position="300"/>
        <end position="370"/>
    </location>
</feature>
<gene>
    <name evidence="4" type="ORF">NP075_01515</name>
</gene>
<evidence type="ECO:0000259" key="2">
    <source>
        <dbReference type="Pfam" id="PF00391"/>
    </source>
</evidence>
<reference evidence="4 5" key="1">
    <citation type="submission" date="2022-07" db="EMBL/GenBank/DDBJ databases">
        <title>Novel species in genus cellulomonas.</title>
        <authorList>
            <person name="Ye L."/>
        </authorList>
    </citation>
    <scope>NUCLEOTIDE SEQUENCE [LARGE SCALE GENOMIC DNA]</scope>
    <source>
        <strain evidence="5">zg-Y908</strain>
    </source>
</reference>
<dbReference type="InterPro" id="IPR036637">
    <property type="entry name" value="Phosphohistidine_dom_sf"/>
</dbReference>
<sequence length="380" mass="38079">MLVPLAHAATATCGGKAGTLGRLLRAGLPVPDGVVVPFGADPAALHDALAPALDALGEPPVAVRSSAGDEDTPGASAAGQHETVLAVRGVDQVADAVRTCWASLDSARATAYRRATPGAAGEPVMAVLVQRLVDAQVAGVMFTPGAPDGTTRIEASWGLGAGVVGGTVTPDAYAVAADGTVARTVADKRSRTDRRGTQVVSTPVAAADRHRPCLDDTTAARLALLGRRVSEVLGGAQDVEWAVVDGEPWVLQARPVTADLPASASPPASRATLAGTPGSRGTATGTARVVRGPGDFARVRRGDVLVCPWTDPGWTPLLHLAAGVVTETGGVLAHAAIVARERGIPAVLGVPGATAVLHDGATVTVNGTAGTVTTVPHTPT</sequence>
<dbReference type="InterPro" id="IPR008279">
    <property type="entry name" value="PEP-util_enz_mobile_dom"/>
</dbReference>
<proteinExistence type="predicted"/>
<dbReference type="InterPro" id="IPR013815">
    <property type="entry name" value="ATP_grasp_subdomain_1"/>
</dbReference>
<dbReference type="PANTHER" id="PTHR43615">
    <property type="entry name" value="PHOSPHOENOLPYRUVATE SYNTHASE-RELATED"/>
    <property type="match status" value="1"/>
</dbReference>